<proteinExistence type="predicted"/>
<accession>L9YU71</accession>
<dbReference type="InterPro" id="IPR012337">
    <property type="entry name" value="RNaseH-like_sf"/>
</dbReference>
<dbReference type="AlphaFoldDB" id="L9YU71"/>
<dbReference type="GO" id="GO:0003676">
    <property type="term" value="F:nucleic acid binding"/>
    <property type="evidence" value="ECO:0007669"/>
    <property type="project" value="InterPro"/>
</dbReference>
<dbReference type="PATRIC" id="fig|1227495.3.peg.1920"/>
<reference evidence="1 2" key="1">
    <citation type="journal article" date="2014" name="PLoS Genet.">
        <title>Phylogenetically driven sequencing of extremely halophilic archaea reveals strategies for static and dynamic osmo-response.</title>
        <authorList>
            <person name="Becker E.A."/>
            <person name="Seitzer P.M."/>
            <person name="Tritt A."/>
            <person name="Larsen D."/>
            <person name="Krusor M."/>
            <person name="Yao A.I."/>
            <person name="Wu D."/>
            <person name="Madern D."/>
            <person name="Eisen J.A."/>
            <person name="Darling A.E."/>
            <person name="Facciotti M.T."/>
        </authorList>
    </citation>
    <scope>NUCLEOTIDE SEQUENCE [LARGE SCALE GENOMIC DNA]</scope>
    <source>
        <strain evidence="1 2">DSM 3751</strain>
    </source>
</reference>
<gene>
    <name evidence="1" type="ORF">C487_09518</name>
</gene>
<evidence type="ECO:0000313" key="1">
    <source>
        <dbReference type="EMBL" id="ELY77679.1"/>
    </source>
</evidence>
<organism evidence="1 2">
    <name type="scientific">Natrinema pallidum DSM 3751</name>
    <dbReference type="NCBI Taxonomy" id="1227495"/>
    <lineage>
        <taxon>Archaea</taxon>
        <taxon>Methanobacteriati</taxon>
        <taxon>Methanobacteriota</taxon>
        <taxon>Stenosarchaea group</taxon>
        <taxon>Halobacteria</taxon>
        <taxon>Halobacteriales</taxon>
        <taxon>Natrialbaceae</taxon>
        <taxon>Natrinema</taxon>
    </lineage>
</organism>
<dbReference type="eggNOG" id="arCOG03890">
    <property type="taxonomic scope" value="Archaea"/>
</dbReference>
<dbReference type="SUPFAM" id="SSF53098">
    <property type="entry name" value="Ribonuclease H-like"/>
    <property type="match status" value="1"/>
</dbReference>
<sequence>IDILDVRKSGAPRAAVYRDDQFQVDHKGRLFVAQSGDYGFLTTTGRPEFDEDDGLGTPRSLRVVRRAGETPMRTLLEQVYWLSESHVGSAQRSTRLPITTYYADRCAEHAREGYLVNGELIRGVPYL</sequence>
<name>L9YU71_9EURY</name>
<evidence type="ECO:0000313" key="2">
    <source>
        <dbReference type="Proteomes" id="UP000011618"/>
    </source>
</evidence>
<dbReference type="Gene3D" id="3.30.420.10">
    <property type="entry name" value="Ribonuclease H-like superfamily/Ribonuclease H"/>
    <property type="match status" value="1"/>
</dbReference>
<feature type="non-terminal residue" evidence="1">
    <location>
        <position position="1"/>
    </location>
</feature>
<dbReference type="Proteomes" id="UP000011618">
    <property type="component" value="Unassembled WGS sequence"/>
</dbReference>
<protein>
    <submittedName>
        <fullName evidence="1">Uncharacterized protein</fullName>
    </submittedName>
</protein>
<comment type="caution">
    <text evidence="1">The sequence shown here is derived from an EMBL/GenBank/DDBJ whole genome shotgun (WGS) entry which is preliminary data.</text>
</comment>
<dbReference type="InterPro" id="IPR036397">
    <property type="entry name" value="RNaseH_sf"/>
</dbReference>
<dbReference type="EMBL" id="AOII01000052">
    <property type="protein sequence ID" value="ELY77679.1"/>
    <property type="molecule type" value="Genomic_DNA"/>
</dbReference>